<geneLocation type="plasmid" evidence="3">
    <name>unnamed1</name>
</geneLocation>
<dbReference type="SUPFAM" id="SSF52777">
    <property type="entry name" value="CoA-dependent acyltransferases"/>
    <property type="match status" value="1"/>
</dbReference>
<organism evidence="3">
    <name type="scientific">Streptomyces sp. R39</name>
    <dbReference type="NCBI Taxonomy" id="3238631"/>
    <lineage>
        <taxon>Bacteria</taxon>
        <taxon>Bacillati</taxon>
        <taxon>Actinomycetota</taxon>
        <taxon>Actinomycetes</taxon>
        <taxon>Kitasatosporales</taxon>
        <taxon>Streptomycetaceae</taxon>
        <taxon>Streptomyces</taxon>
    </lineage>
</organism>
<dbReference type="EMBL" id="CP163442">
    <property type="protein sequence ID" value="XDQ50143.1"/>
    <property type="molecule type" value="Genomic_DNA"/>
</dbReference>
<gene>
    <name evidence="3" type="ORF">AB5J52_49600</name>
</gene>
<dbReference type="AlphaFoldDB" id="A0AB39R2S0"/>
<feature type="region of interest" description="Disordered" evidence="1">
    <location>
        <begin position="100"/>
        <end position="176"/>
    </location>
</feature>
<dbReference type="Gene3D" id="3.30.559.10">
    <property type="entry name" value="Chloramphenicol acetyltransferase-like domain"/>
    <property type="match status" value="1"/>
</dbReference>
<dbReference type="InterPro" id="IPR001242">
    <property type="entry name" value="Condensation_dom"/>
</dbReference>
<evidence type="ECO:0000259" key="2">
    <source>
        <dbReference type="Pfam" id="PF00668"/>
    </source>
</evidence>
<dbReference type="RefSeq" id="WP_369228662.1">
    <property type="nucleotide sequence ID" value="NZ_CP163442.1"/>
</dbReference>
<evidence type="ECO:0000256" key="1">
    <source>
        <dbReference type="SAM" id="MobiDB-lite"/>
    </source>
</evidence>
<name>A0AB39R2S0_9ACTN</name>
<protein>
    <submittedName>
        <fullName evidence="3">Condensation domain-containing protein</fullName>
    </submittedName>
</protein>
<dbReference type="GO" id="GO:0003824">
    <property type="term" value="F:catalytic activity"/>
    <property type="evidence" value="ECO:0007669"/>
    <property type="project" value="InterPro"/>
</dbReference>
<evidence type="ECO:0000313" key="3">
    <source>
        <dbReference type="EMBL" id="XDQ50143.1"/>
    </source>
</evidence>
<sequence length="176" mass="19343">MGADRSRPVELVVGPLVRHVLIRESADSWLLCLRYHHVVVDGLGHTVHVRRIAAVYPALTAGVEPRPHDLVAEDAAYPDTPAFARDRAYWLERFADRPAPVSLGDRHTGTPAHRHTGTPAHRHTGTPAHRRGRRAAARHHRSRVGRHRTATGRSPAAGGPVPPRCSSRPWPPPRAG</sequence>
<reference evidence="3" key="1">
    <citation type="submission" date="2024-07" db="EMBL/GenBank/DDBJ databases">
        <authorList>
            <person name="Yu S.T."/>
        </authorList>
    </citation>
    <scope>NUCLEOTIDE SEQUENCE</scope>
    <source>
        <strain evidence="3">R39</strain>
        <plasmid evidence="3">unnamed1</plasmid>
    </source>
</reference>
<proteinExistence type="predicted"/>
<dbReference type="Pfam" id="PF00668">
    <property type="entry name" value="Condensation"/>
    <property type="match status" value="1"/>
</dbReference>
<accession>A0AB39R2S0</accession>
<dbReference type="InterPro" id="IPR023213">
    <property type="entry name" value="CAT-like_dom_sf"/>
</dbReference>
<feature type="compositionally biased region" description="Basic residues" evidence="1">
    <location>
        <begin position="112"/>
        <end position="150"/>
    </location>
</feature>
<dbReference type="GO" id="GO:0008610">
    <property type="term" value="P:lipid biosynthetic process"/>
    <property type="evidence" value="ECO:0007669"/>
    <property type="project" value="UniProtKB-ARBA"/>
</dbReference>
<feature type="domain" description="Condensation" evidence="2">
    <location>
        <begin position="4"/>
        <end position="109"/>
    </location>
</feature>
<keyword evidence="3" id="KW-0614">Plasmid</keyword>